<dbReference type="RefSeq" id="WP_138239603.1">
    <property type="nucleotide sequence ID" value="NZ_VBRY01000008.1"/>
</dbReference>
<sequence>MPNHTCTAMLHGTGLIAAIVMTATYSCRIFSLDQYGISTLSLSLLLGITLSNICSLPGSIQPAIHFSQQKLLRGGVILFGLHISIQQLLHVGAEAVAIDLIVMATLLIGGTWLGISVFGLKRDLAVMIASGSAICGAAAVIATEPVVRGESAHTSMAVASVVIFGSLAMLIYPLLYHLTGATPESFAIYTGSTVHEVAQVIAIGHGVDDNAAQTAVIVKMIRVMLLAPALLLISIWWHRNGHADKNNASPSPIPLFAVGFIAVVIINSIWTMPETLHRNLSMTGSQMLAAGMAALGLGTDIGQLKSLGTQPLWFAATLFFLLMAGGAMLTLI</sequence>
<accession>A0A5R9GU99</accession>
<feature type="transmembrane region" description="Helical" evidence="7">
    <location>
        <begin position="251"/>
        <end position="270"/>
    </location>
</feature>
<comment type="similarity">
    <text evidence="2">Belongs to the UPF0324 family.</text>
</comment>
<feature type="transmembrane region" description="Helical" evidence="7">
    <location>
        <begin position="220"/>
        <end position="239"/>
    </location>
</feature>
<dbReference type="Proteomes" id="UP000306585">
    <property type="component" value="Unassembled WGS sequence"/>
</dbReference>
<evidence type="ECO:0000256" key="5">
    <source>
        <dbReference type="ARBA" id="ARBA00022989"/>
    </source>
</evidence>
<evidence type="ECO:0000256" key="4">
    <source>
        <dbReference type="ARBA" id="ARBA00022692"/>
    </source>
</evidence>
<feature type="transmembrane region" description="Helical" evidence="7">
    <location>
        <begin position="282"/>
        <end position="299"/>
    </location>
</feature>
<dbReference type="AlphaFoldDB" id="A0A5R9GU99"/>
<keyword evidence="6 7" id="KW-0472">Membrane</keyword>
<evidence type="ECO:0000256" key="1">
    <source>
        <dbReference type="ARBA" id="ARBA00004651"/>
    </source>
</evidence>
<dbReference type="InterPro" id="IPR004630">
    <property type="entry name" value="UPF0324_YeiH-like"/>
</dbReference>
<feature type="transmembrane region" description="Helical" evidence="7">
    <location>
        <begin position="95"/>
        <end position="117"/>
    </location>
</feature>
<dbReference type="EMBL" id="VBRY01000008">
    <property type="protein sequence ID" value="TLS66774.1"/>
    <property type="molecule type" value="Genomic_DNA"/>
</dbReference>
<evidence type="ECO:0000256" key="2">
    <source>
        <dbReference type="ARBA" id="ARBA00007977"/>
    </source>
</evidence>
<dbReference type="Pfam" id="PF03601">
    <property type="entry name" value="Cons_hypoth698"/>
    <property type="match status" value="1"/>
</dbReference>
<keyword evidence="4 7" id="KW-0812">Transmembrane</keyword>
<reference evidence="8 9" key="1">
    <citation type="journal article" date="2019" name="Appl. Environ. Microbiol.">
        <title>Environmental Evidence and Genomic Insight of Iron-oxidizing Bacteria Preference Towards More Corrosion Resistant Stainless Steel at Higher Salinities.</title>
        <authorList>
            <person name="Garrison C.E."/>
            <person name="Price K.A."/>
            <person name="Field E.K."/>
        </authorList>
    </citation>
    <scope>NUCLEOTIDE SEQUENCE [LARGE SCALE GENOMIC DNA]</scope>
    <source>
        <strain evidence="8 9">P3</strain>
    </source>
</reference>
<evidence type="ECO:0000313" key="8">
    <source>
        <dbReference type="EMBL" id="TLS66774.1"/>
    </source>
</evidence>
<name>A0A5R9GU99_9PROT</name>
<evidence type="ECO:0000256" key="6">
    <source>
        <dbReference type="ARBA" id="ARBA00023136"/>
    </source>
</evidence>
<dbReference type="InterPro" id="IPR018383">
    <property type="entry name" value="UPF0324_pro"/>
</dbReference>
<feature type="transmembrane region" description="Helical" evidence="7">
    <location>
        <begin position="12"/>
        <end position="31"/>
    </location>
</feature>
<proteinExistence type="inferred from homology"/>
<feature type="transmembrane region" description="Helical" evidence="7">
    <location>
        <begin position="155"/>
        <end position="175"/>
    </location>
</feature>
<feature type="transmembrane region" description="Helical" evidence="7">
    <location>
        <begin position="124"/>
        <end position="143"/>
    </location>
</feature>
<feature type="transmembrane region" description="Helical" evidence="7">
    <location>
        <begin position="311"/>
        <end position="331"/>
    </location>
</feature>
<dbReference type="PANTHER" id="PTHR30106:SF2">
    <property type="entry name" value="UPF0324 INNER MEMBRANE PROTEIN YEIH"/>
    <property type="match status" value="1"/>
</dbReference>
<evidence type="ECO:0000256" key="7">
    <source>
        <dbReference type="SAM" id="Phobius"/>
    </source>
</evidence>
<feature type="transmembrane region" description="Helical" evidence="7">
    <location>
        <begin position="37"/>
        <end position="59"/>
    </location>
</feature>
<dbReference type="GO" id="GO:0005886">
    <property type="term" value="C:plasma membrane"/>
    <property type="evidence" value="ECO:0007669"/>
    <property type="project" value="UniProtKB-SubCell"/>
</dbReference>
<gene>
    <name evidence="8" type="ORF">FEF65_09655</name>
</gene>
<comment type="caution">
    <text evidence="8">The sequence shown here is derived from an EMBL/GenBank/DDBJ whole genome shotgun (WGS) entry which is preliminary data.</text>
</comment>
<evidence type="ECO:0000256" key="3">
    <source>
        <dbReference type="ARBA" id="ARBA00022475"/>
    </source>
</evidence>
<comment type="subcellular location">
    <subcellularLocation>
        <location evidence="1">Cell membrane</location>
        <topology evidence="1">Multi-pass membrane protein</topology>
    </subcellularLocation>
</comment>
<evidence type="ECO:0000313" key="9">
    <source>
        <dbReference type="Proteomes" id="UP000306585"/>
    </source>
</evidence>
<keyword evidence="3" id="KW-1003">Cell membrane</keyword>
<dbReference type="PANTHER" id="PTHR30106">
    <property type="entry name" value="INNER MEMBRANE PROTEIN YEIH-RELATED"/>
    <property type="match status" value="1"/>
</dbReference>
<keyword evidence="5 7" id="KW-1133">Transmembrane helix</keyword>
<dbReference type="NCBIfam" id="TIGR00698">
    <property type="entry name" value="YeiH family putative sulfate export transporter"/>
    <property type="match status" value="1"/>
</dbReference>
<organism evidence="8 9">
    <name type="scientific">Mariprofundus erugo</name>
    <dbReference type="NCBI Taxonomy" id="2528639"/>
    <lineage>
        <taxon>Bacteria</taxon>
        <taxon>Pseudomonadati</taxon>
        <taxon>Pseudomonadota</taxon>
        <taxon>Candidatius Mariprofundia</taxon>
        <taxon>Mariprofundales</taxon>
        <taxon>Mariprofundaceae</taxon>
        <taxon>Mariprofundus</taxon>
    </lineage>
</organism>
<keyword evidence="9" id="KW-1185">Reference proteome</keyword>
<protein>
    <submittedName>
        <fullName evidence="8">YeiH family putative sulfate export transporter</fullName>
    </submittedName>
</protein>